<name>A0AAN6ZK43_9PEZI</name>
<feature type="domain" description="FAD-binding PCMH-type" evidence="6">
    <location>
        <begin position="96"/>
        <end position="287"/>
    </location>
</feature>
<comment type="similarity">
    <text evidence="2">Belongs to the oxygen-dependent FAD-linked oxidoreductase family.</text>
</comment>
<dbReference type="SUPFAM" id="SSF56176">
    <property type="entry name" value="FAD-binding/transporter-associated domain-like"/>
    <property type="match status" value="1"/>
</dbReference>
<keyword evidence="4" id="KW-0274">FAD</keyword>
<dbReference type="Gene3D" id="3.30.465.10">
    <property type="match status" value="1"/>
</dbReference>
<dbReference type="InterPro" id="IPR016167">
    <property type="entry name" value="FAD-bd_PCMH_sub1"/>
</dbReference>
<gene>
    <name evidence="7" type="ORF">C8A04DRAFT_14120</name>
</gene>
<dbReference type="Proteomes" id="UP001302676">
    <property type="component" value="Unassembled WGS sequence"/>
</dbReference>
<dbReference type="GO" id="GO:0071949">
    <property type="term" value="F:FAD binding"/>
    <property type="evidence" value="ECO:0007669"/>
    <property type="project" value="InterPro"/>
</dbReference>
<comment type="cofactor">
    <cofactor evidence="1">
        <name>FAD</name>
        <dbReference type="ChEBI" id="CHEBI:57692"/>
    </cofactor>
</comment>
<dbReference type="InterPro" id="IPR016169">
    <property type="entry name" value="FAD-bd_PCMH_sub2"/>
</dbReference>
<evidence type="ECO:0000256" key="2">
    <source>
        <dbReference type="ARBA" id="ARBA00005466"/>
    </source>
</evidence>
<evidence type="ECO:0000313" key="7">
    <source>
        <dbReference type="EMBL" id="KAK4141397.1"/>
    </source>
</evidence>
<dbReference type="RefSeq" id="XP_062634768.1">
    <property type="nucleotide sequence ID" value="XM_062777968.1"/>
</dbReference>
<dbReference type="Pfam" id="PF08031">
    <property type="entry name" value="BBE"/>
    <property type="match status" value="1"/>
</dbReference>
<evidence type="ECO:0000256" key="1">
    <source>
        <dbReference type="ARBA" id="ARBA00001974"/>
    </source>
</evidence>
<dbReference type="PANTHER" id="PTHR42973">
    <property type="entry name" value="BINDING OXIDOREDUCTASE, PUTATIVE (AFU_ORTHOLOGUE AFUA_1G17690)-RELATED"/>
    <property type="match status" value="1"/>
</dbReference>
<sequence>MPSLTSPATWGLLAALIGLTSILLTVIPLPPTLLAFLPFTIPPSITLTIPFLSPVLSQQPIHPLTALLSTNAQLHLPTHPSYPHSTHRWSASPRQSPALPSLVVLPATEQDIVATIQYANENEIPFLATSGGHGTTTYLSQFGSAGDGKKGEAPGGILINLRQLNSVALSADGATATVGGGILAHELITALWADNKQTTTGICSCVSFAGPALGGGHGLLQGQYGLAADQIVGMRVVLGNGEVVDLEDPALAKGDGKSEHEDLWWAMRGAGHNFGVVSEFRLKVHEVAEDRKMWAYEVFVFPGERLEEVFGVLKALMEEQPKWVTHWTMWGDDPENPTGKPSISTIVFYNGPLADSQAYTAPIQALNPVGYVSGSAAYPDVNAVVGTAKDSPICQAKGTVGLRAVDVDDYDLAGLRKAFDILEESIASDPALGASFAMLEGYSVQAVQAVPAESSAFPHRDVRLMLAPLTFYDAVGNNTLDEAAAIWTKKMAKALDPGPKPRSYVNYGYGDESLEAAYGYEPWRLEKLRAVKKKYDPENRFRYYAPLVRSGDE</sequence>
<dbReference type="Gene3D" id="3.30.43.10">
    <property type="entry name" value="Uridine Diphospho-n-acetylenolpyruvylglucosamine Reductase, domain 2"/>
    <property type="match status" value="1"/>
</dbReference>
<comment type="caution">
    <text evidence="7">The sequence shown here is derived from an EMBL/GenBank/DDBJ whole genome shotgun (WGS) entry which is preliminary data.</text>
</comment>
<keyword evidence="8" id="KW-1185">Reference proteome</keyword>
<evidence type="ECO:0000313" key="8">
    <source>
        <dbReference type="Proteomes" id="UP001302676"/>
    </source>
</evidence>
<keyword evidence="3" id="KW-0285">Flavoprotein</keyword>
<accession>A0AAN6ZK43</accession>
<evidence type="ECO:0000256" key="3">
    <source>
        <dbReference type="ARBA" id="ARBA00022630"/>
    </source>
</evidence>
<dbReference type="AlphaFoldDB" id="A0AAN6ZK43"/>
<dbReference type="InterPro" id="IPR050416">
    <property type="entry name" value="FAD-linked_Oxidoreductase"/>
</dbReference>
<protein>
    <recommendedName>
        <fullName evidence="6">FAD-binding PCMH-type domain-containing protein</fullName>
    </recommendedName>
</protein>
<evidence type="ECO:0000259" key="6">
    <source>
        <dbReference type="PROSITE" id="PS51387"/>
    </source>
</evidence>
<dbReference type="Gene3D" id="3.40.462.20">
    <property type="match status" value="1"/>
</dbReference>
<organism evidence="7 8">
    <name type="scientific">Dichotomopilus funicola</name>
    <dbReference type="NCBI Taxonomy" id="1934379"/>
    <lineage>
        <taxon>Eukaryota</taxon>
        <taxon>Fungi</taxon>
        <taxon>Dikarya</taxon>
        <taxon>Ascomycota</taxon>
        <taxon>Pezizomycotina</taxon>
        <taxon>Sordariomycetes</taxon>
        <taxon>Sordariomycetidae</taxon>
        <taxon>Sordariales</taxon>
        <taxon>Chaetomiaceae</taxon>
        <taxon>Dichotomopilus</taxon>
    </lineage>
</organism>
<dbReference type="PANTHER" id="PTHR42973:SF9">
    <property type="entry name" value="FAD-BINDING PCMH-TYPE DOMAIN-CONTAINING PROTEIN-RELATED"/>
    <property type="match status" value="1"/>
</dbReference>
<dbReference type="EMBL" id="MU853612">
    <property type="protein sequence ID" value="KAK4141397.1"/>
    <property type="molecule type" value="Genomic_DNA"/>
</dbReference>
<dbReference type="InterPro" id="IPR016166">
    <property type="entry name" value="FAD-bd_PCMH"/>
</dbReference>
<dbReference type="InterPro" id="IPR036318">
    <property type="entry name" value="FAD-bd_PCMH-like_sf"/>
</dbReference>
<evidence type="ECO:0000256" key="4">
    <source>
        <dbReference type="ARBA" id="ARBA00022827"/>
    </source>
</evidence>
<keyword evidence="5" id="KW-0560">Oxidoreductase</keyword>
<dbReference type="GeneID" id="87814581"/>
<proteinExistence type="inferred from homology"/>
<dbReference type="Pfam" id="PF01565">
    <property type="entry name" value="FAD_binding_4"/>
    <property type="match status" value="1"/>
</dbReference>
<dbReference type="InterPro" id="IPR012951">
    <property type="entry name" value="BBE"/>
</dbReference>
<dbReference type="GO" id="GO:0016491">
    <property type="term" value="F:oxidoreductase activity"/>
    <property type="evidence" value="ECO:0007669"/>
    <property type="project" value="UniProtKB-KW"/>
</dbReference>
<evidence type="ECO:0000256" key="5">
    <source>
        <dbReference type="ARBA" id="ARBA00023002"/>
    </source>
</evidence>
<dbReference type="PROSITE" id="PS51387">
    <property type="entry name" value="FAD_PCMH"/>
    <property type="match status" value="1"/>
</dbReference>
<reference evidence="7" key="1">
    <citation type="journal article" date="2023" name="Mol. Phylogenet. Evol.">
        <title>Genome-scale phylogeny and comparative genomics of the fungal order Sordariales.</title>
        <authorList>
            <person name="Hensen N."/>
            <person name="Bonometti L."/>
            <person name="Westerberg I."/>
            <person name="Brannstrom I.O."/>
            <person name="Guillou S."/>
            <person name="Cros-Aarteil S."/>
            <person name="Calhoun S."/>
            <person name="Haridas S."/>
            <person name="Kuo A."/>
            <person name="Mondo S."/>
            <person name="Pangilinan J."/>
            <person name="Riley R."/>
            <person name="LaButti K."/>
            <person name="Andreopoulos B."/>
            <person name="Lipzen A."/>
            <person name="Chen C."/>
            <person name="Yan M."/>
            <person name="Daum C."/>
            <person name="Ng V."/>
            <person name="Clum A."/>
            <person name="Steindorff A."/>
            <person name="Ohm R.A."/>
            <person name="Martin F."/>
            <person name="Silar P."/>
            <person name="Natvig D.O."/>
            <person name="Lalanne C."/>
            <person name="Gautier V."/>
            <person name="Ament-Velasquez S.L."/>
            <person name="Kruys A."/>
            <person name="Hutchinson M.I."/>
            <person name="Powell A.J."/>
            <person name="Barry K."/>
            <person name="Miller A.N."/>
            <person name="Grigoriev I.V."/>
            <person name="Debuchy R."/>
            <person name="Gladieux P."/>
            <person name="Hiltunen Thoren M."/>
            <person name="Johannesson H."/>
        </authorList>
    </citation>
    <scope>NUCLEOTIDE SEQUENCE</scope>
    <source>
        <strain evidence="7">CBS 141.50</strain>
    </source>
</reference>
<dbReference type="InterPro" id="IPR006094">
    <property type="entry name" value="Oxid_FAD_bind_N"/>
</dbReference>
<reference evidence="7" key="2">
    <citation type="submission" date="2023-05" db="EMBL/GenBank/DDBJ databases">
        <authorList>
            <consortium name="Lawrence Berkeley National Laboratory"/>
            <person name="Steindorff A."/>
            <person name="Hensen N."/>
            <person name="Bonometti L."/>
            <person name="Westerberg I."/>
            <person name="Brannstrom I.O."/>
            <person name="Guillou S."/>
            <person name="Cros-Aarteil S."/>
            <person name="Calhoun S."/>
            <person name="Haridas S."/>
            <person name="Kuo A."/>
            <person name="Mondo S."/>
            <person name="Pangilinan J."/>
            <person name="Riley R."/>
            <person name="Labutti K."/>
            <person name="Andreopoulos B."/>
            <person name="Lipzen A."/>
            <person name="Chen C."/>
            <person name="Yanf M."/>
            <person name="Daum C."/>
            <person name="Ng V."/>
            <person name="Clum A."/>
            <person name="Ohm R."/>
            <person name="Martin F."/>
            <person name="Silar P."/>
            <person name="Natvig D."/>
            <person name="Lalanne C."/>
            <person name="Gautier V."/>
            <person name="Ament-Velasquez S.L."/>
            <person name="Kruys A."/>
            <person name="Hutchinson M.I."/>
            <person name="Powell A.J."/>
            <person name="Barry K."/>
            <person name="Miller A.N."/>
            <person name="Grigoriev I.V."/>
            <person name="Debuchy R."/>
            <person name="Gladieux P."/>
            <person name="Thoren M.H."/>
            <person name="Johannesson H."/>
        </authorList>
    </citation>
    <scope>NUCLEOTIDE SEQUENCE</scope>
    <source>
        <strain evidence="7">CBS 141.50</strain>
    </source>
</reference>